<evidence type="ECO:0000313" key="11">
    <source>
        <dbReference type="Proteomes" id="UP001501102"/>
    </source>
</evidence>
<dbReference type="SUPFAM" id="SSF103473">
    <property type="entry name" value="MFS general substrate transporter"/>
    <property type="match status" value="1"/>
</dbReference>
<evidence type="ECO:0000256" key="3">
    <source>
        <dbReference type="ARBA" id="ARBA00022475"/>
    </source>
</evidence>
<protein>
    <recommendedName>
        <fullName evidence="12">Major facilitator superfamily (MFS) profile domain-containing protein</fullName>
    </recommendedName>
</protein>
<evidence type="ECO:0000256" key="8">
    <source>
        <dbReference type="SAM" id="MobiDB-lite"/>
    </source>
</evidence>
<feature type="transmembrane region" description="Helical" evidence="9">
    <location>
        <begin position="132"/>
        <end position="153"/>
    </location>
</feature>
<accession>A0ABN3W9N0</accession>
<feature type="transmembrane region" description="Helical" evidence="9">
    <location>
        <begin position="6"/>
        <end position="23"/>
    </location>
</feature>
<reference evidence="10 11" key="1">
    <citation type="journal article" date="2019" name="Int. J. Syst. Evol. Microbiol.">
        <title>The Global Catalogue of Microorganisms (GCM) 10K type strain sequencing project: providing services to taxonomists for standard genome sequencing and annotation.</title>
        <authorList>
            <consortium name="The Broad Institute Genomics Platform"/>
            <consortium name="The Broad Institute Genome Sequencing Center for Infectious Disease"/>
            <person name="Wu L."/>
            <person name="Ma J."/>
        </authorList>
    </citation>
    <scope>NUCLEOTIDE SEQUENCE [LARGE SCALE GENOMIC DNA]</scope>
    <source>
        <strain evidence="10 11">JCM 4087</strain>
    </source>
</reference>
<keyword evidence="6 9" id="KW-0472">Membrane</keyword>
<evidence type="ECO:0000256" key="6">
    <source>
        <dbReference type="ARBA" id="ARBA00023136"/>
    </source>
</evidence>
<evidence type="ECO:0008006" key="12">
    <source>
        <dbReference type="Google" id="ProtNLM"/>
    </source>
</evidence>
<keyword evidence="4 9" id="KW-0812">Transmembrane</keyword>
<keyword evidence="11" id="KW-1185">Reference proteome</keyword>
<dbReference type="PANTHER" id="PTHR42718">
    <property type="entry name" value="MAJOR FACILITATOR SUPERFAMILY MULTIDRUG TRANSPORTER MFSC"/>
    <property type="match status" value="1"/>
</dbReference>
<proteinExistence type="predicted"/>
<evidence type="ECO:0000256" key="7">
    <source>
        <dbReference type="ARBA" id="ARBA00023251"/>
    </source>
</evidence>
<dbReference type="InterPro" id="IPR036259">
    <property type="entry name" value="MFS_trans_sf"/>
</dbReference>
<comment type="subcellular location">
    <subcellularLocation>
        <location evidence="1">Cell membrane</location>
        <topology evidence="1">Multi-pass membrane protein</topology>
    </subcellularLocation>
</comment>
<dbReference type="Gene3D" id="1.20.1250.20">
    <property type="entry name" value="MFS general substrate transporter like domains"/>
    <property type="match status" value="1"/>
</dbReference>
<feature type="compositionally biased region" description="Basic residues" evidence="8">
    <location>
        <begin position="181"/>
        <end position="205"/>
    </location>
</feature>
<dbReference type="PANTHER" id="PTHR42718:SF47">
    <property type="entry name" value="METHYL VIOLOGEN RESISTANCE PROTEIN SMVA"/>
    <property type="match status" value="1"/>
</dbReference>
<feature type="region of interest" description="Disordered" evidence="8">
    <location>
        <begin position="165"/>
        <end position="236"/>
    </location>
</feature>
<evidence type="ECO:0000256" key="4">
    <source>
        <dbReference type="ARBA" id="ARBA00022692"/>
    </source>
</evidence>
<keyword evidence="7" id="KW-0046">Antibiotic resistance</keyword>
<evidence type="ECO:0000313" key="10">
    <source>
        <dbReference type="EMBL" id="GAA2908221.1"/>
    </source>
</evidence>
<evidence type="ECO:0000256" key="1">
    <source>
        <dbReference type="ARBA" id="ARBA00004651"/>
    </source>
</evidence>
<evidence type="ECO:0000256" key="2">
    <source>
        <dbReference type="ARBA" id="ARBA00022448"/>
    </source>
</evidence>
<evidence type="ECO:0000256" key="9">
    <source>
        <dbReference type="SAM" id="Phobius"/>
    </source>
</evidence>
<dbReference type="EMBL" id="BAAAXZ010000002">
    <property type="protein sequence ID" value="GAA2908221.1"/>
    <property type="molecule type" value="Genomic_DNA"/>
</dbReference>
<feature type="transmembrane region" description="Helical" evidence="9">
    <location>
        <begin position="35"/>
        <end position="58"/>
    </location>
</feature>
<sequence length="249" mass="26560">MSLLTVVPAALGAVLLVLFVRRQRRRAHPLVDLTLFARPAFGVSVGCIVLAMLALVGLELVAAQYLQLVLGLSPLQTGLRLLPLTLAAMAAGLAGSRVLARFGPRTMVCSGFALTALAVVSLTVMGRDDRPVTLVCCFVLLGLGLETTLFGGVRIDAQRGARAGGRRGGGDWRDVLPAGGGHRHRAAGQRHERRLRARRHRHARRAERGVGRGESLAGRGVRGGRSGSGARRGRRCGRRRGMRLCTVCM</sequence>
<dbReference type="Proteomes" id="UP001501102">
    <property type="component" value="Unassembled WGS sequence"/>
</dbReference>
<evidence type="ECO:0000256" key="5">
    <source>
        <dbReference type="ARBA" id="ARBA00022989"/>
    </source>
</evidence>
<name>A0ABN3W9N0_STRTU</name>
<keyword evidence="2" id="KW-0813">Transport</keyword>
<feature type="transmembrane region" description="Helical" evidence="9">
    <location>
        <begin position="107"/>
        <end position="126"/>
    </location>
</feature>
<organism evidence="10 11">
    <name type="scientific">Streptomyces thioluteus</name>
    <dbReference type="NCBI Taxonomy" id="66431"/>
    <lineage>
        <taxon>Bacteria</taxon>
        <taxon>Bacillati</taxon>
        <taxon>Actinomycetota</taxon>
        <taxon>Actinomycetes</taxon>
        <taxon>Kitasatosporales</taxon>
        <taxon>Streptomycetaceae</taxon>
        <taxon>Streptomyces</taxon>
    </lineage>
</organism>
<keyword evidence="5 9" id="KW-1133">Transmembrane helix</keyword>
<keyword evidence="3" id="KW-1003">Cell membrane</keyword>
<comment type="caution">
    <text evidence="10">The sequence shown here is derived from an EMBL/GenBank/DDBJ whole genome shotgun (WGS) entry which is preliminary data.</text>
</comment>
<feature type="transmembrane region" description="Helical" evidence="9">
    <location>
        <begin position="78"/>
        <end position="100"/>
    </location>
</feature>
<gene>
    <name evidence="10" type="ORF">GCM10020221_00390</name>
</gene>